<dbReference type="InterPro" id="IPR011991">
    <property type="entry name" value="ArsR-like_HTH"/>
</dbReference>
<dbReference type="OrthoDB" id="9806976at2"/>
<feature type="domain" description="HTH arsR-type" evidence="1">
    <location>
        <begin position="57"/>
        <end position="151"/>
    </location>
</feature>
<dbReference type="InterPro" id="IPR036388">
    <property type="entry name" value="WH-like_DNA-bd_sf"/>
</dbReference>
<name>A0A5C8NLL7_9ACTN</name>
<reference evidence="2 3" key="1">
    <citation type="submission" date="2019-06" db="EMBL/GenBank/DDBJ databases">
        <title>Aeromicrobium sp. nov., isolated from a maize field.</title>
        <authorList>
            <person name="Lin S.-Y."/>
            <person name="Tsai C.-F."/>
            <person name="Young C.-C."/>
        </authorList>
    </citation>
    <scope>NUCLEOTIDE SEQUENCE [LARGE SCALE GENOMIC DNA]</scope>
    <source>
        <strain evidence="2 3">CC-CFT486</strain>
    </source>
</reference>
<organism evidence="2 3">
    <name type="scientific">Aeromicrobium terrae</name>
    <dbReference type="NCBI Taxonomy" id="2498846"/>
    <lineage>
        <taxon>Bacteria</taxon>
        <taxon>Bacillati</taxon>
        <taxon>Actinomycetota</taxon>
        <taxon>Actinomycetes</taxon>
        <taxon>Propionibacteriales</taxon>
        <taxon>Nocardioidaceae</taxon>
        <taxon>Aeromicrobium</taxon>
    </lineage>
</organism>
<dbReference type="PANTHER" id="PTHR38600:SF1">
    <property type="entry name" value="TRANSCRIPTIONAL REGULATORY PROTEIN"/>
    <property type="match status" value="1"/>
</dbReference>
<sequence length="172" mass="18735">MPSSVIGRLISGSLTALSASRTCSSVTEAMSSIVRAGVWPLTGAGGLPTVNSEVNYWSAMIPQDLDDVLAALANKHRREMVYVLGLQPMAISQLADMRDLSLPAIHKHVAVLEDAGLVTRRKRGRTTYLTLERNAMRGLQDWLAQFHTYWGSDDASLANYDRHLARAGAEKG</sequence>
<keyword evidence="3" id="KW-1185">Reference proteome</keyword>
<dbReference type="Gene3D" id="1.10.10.10">
    <property type="entry name" value="Winged helix-like DNA-binding domain superfamily/Winged helix DNA-binding domain"/>
    <property type="match status" value="1"/>
</dbReference>
<dbReference type="NCBIfam" id="NF033788">
    <property type="entry name" value="HTH_metalloreg"/>
    <property type="match status" value="1"/>
</dbReference>
<evidence type="ECO:0000313" key="3">
    <source>
        <dbReference type="Proteomes" id="UP000321571"/>
    </source>
</evidence>
<dbReference type="Pfam" id="PF12840">
    <property type="entry name" value="HTH_20"/>
    <property type="match status" value="1"/>
</dbReference>
<gene>
    <name evidence="2" type="ORF">FHP06_04380</name>
</gene>
<dbReference type="InterPro" id="IPR001845">
    <property type="entry name" value="HTH_ArsR_DNA-bd_dom"/>
</dbReference>
<dbReference type="PROSITE" id="PS50987">
    <property type="entry name" value="HTH_ARSR_2"/>
    <property type="match status" value="1"/>
</dbReference>
<dbReference type="SUPFAM" id="SSF46785">
    <property type="entry name" value="Winged helix' DNA-binding domain"/>
    <property type="match status" value="1"/>
</dbReference>
<dbReference type="SMART" id="SM00418">
    <property type="entry name" value="HTH_ARSR"/>
    <property type="match status" value="1"/>
</dbReference>
<dbReference type="EMBL" id="VDUX01000002">
    <property type="protein sequence ID" value="TXL61957.1"/>
    <property type="molecule type" value="Genomic_DNA"/>
</dbReference>
<protein>
    <submittedName>
        <fullName evidence="2">Winged helix-turn-helix transcriptional regulator</fullName>
    </submittedName>
</protein>
<evidence type="ECO:0000259" key="1">
    <source>
        <dbReference type="PROSITE" id="PS50987"/>
    </source>
</evidence>
<dbReference type="PANTHER" id="PTHR38600">
    <property type="entry name" value="TRANSCRIPTIONAL REGULATORY PROTEIN"/>
    <property type="match status" value="1"/>
</dbReference>
<dbReference type="GO" id="GO:0003700">
    <property type="term" value="F:DNA-binding transcription factor activity"/>
    <property type="evidence" value="ECO:0007669"/>
    <property type="project" value="InterPro"/>
</dbReference>
<dbReference type="InterPro" id="IPR036390">
    <property type="entry name" value="WH_DNA-bd_sf"/>
</dbReference>
<proteinExistence type="predicted"/>
<comment type="caution">
    <text evidence="2">The sequence shown here is derived from an EMBL/GenBank/DDBJ whole genome shotgun (WGS) entry which is preliminary data.</text>
</comment>
<dbReference type="AlphaFoldDB" id="A0A5C8NLL7"/>
<dbReference type="Proteomes" id="UP000321571">
    <property type="component" value="Unassembled WGS sequence"/>
</dbReference>
<accession>A0A5C8NLL7</accession>
<evidence type="ECO:0000313" key="2">
    <source>
        <dbReference type="EMBL" id="TXL61957.1"/>
    </source>
</evidence>
<dbReference type="CDD" id="cd00090">
    <property type="entry name" value="HTH_ARSR"/>
    <property type="match status" value="1"/>
</dbReference>
<dbReference type="PRINTS" id="PR00778">
    <property type="entry name" value="HTHARSR"/>
</dbReference>